<accession>M7Z6N5</accession>
<sequence length="91" mass="10386">MKVETAEHVTALDNAIGKTRLFYIGMKVDLVSRFPISYVIKKSFPVDNAQMLPSIKVLFSKKKHRIYRRLSHQQRGGTVNNHARIGHLPDA</sequence>
<protein>
    <submittedName>
        <fullName evidence="1">Uncharacterized protein</fullName>
    </submittedName>
</protein>
<name>M7Z6N5_TRIUA</name>
<dbReference type="EMBL" id="KD127669">
    <property type="protein sequence ID" value="EMS58858.1"/>
    <property type="molecule type" value="Genomic_DNA"/>
</dbReference>
<proteinExistence type="predicted"/>
<dbReference type="AlphaFoldDB" id="M7Z6N5"/>
<reference evidence="1" key="1">
    <citation type="journal article" date="2013" name="Nature">
        <title>Draft genome of the wheat A-genome progenitor Triticum urartu.</title>
        <authorList>
            <person name="Ling H.Q."/>
            <person name="Zhao S."/>
            <person name="Liu D."/>
            <person name="Wang J."/>
            <person name="Sun H."/>
            <person name="Zhang C."/>
            <person name="Fan H."/>
            <person name="Li D."/>
            <person name="Dong L."/>
            <person name="Tao Y."/>
            <person name="Gao C."/>
            <person name="Wu H."/>
            <person name="Li Y."/>
            <person name="Cui Y."/>
            <person name="Guo X."/>
            <person name="Zheng S."/>
            <person name="Wang B."/>
            <person name="Yu K."/>
            <person name="Liang Q."/>
            <person name="Yang W."/>
            <person name="Lou X."/>
            <person name="Chen J."/>
            <person name="Feng M."/>
            <person name="Jian J."/>
            <person name="Zhang X."/>
            <person name="Luo G."/>
            <person name="Jiang Y."/>
            <person name="Liu J."/>
            <person name="Wang Z."/>
            <person name="Sha Y."/>
            <person name="Zhang B."/>
            <person name="Wu H."/>
            <person name="Tang D."/>
            <person name="Shen Q."/>
            <person name="Xue P."/>
            <person name="Zou S."/>
            <person name="Wang X."/>
            <person name="Liu X."/>
            <person name="Wang F."/>
            <person name="Yang Y."/>
            <person name="An X."/>
            <person name="Dong Z."/>
            <person name="Zhang K."/>
            <person name="Zhang X."/>
            <person name="Luo M.C."/>
            <person name="Dvorak J."/>
            <person name="Tong Y."/>
            <person name="Wang J."/>
            <person name="Yang H."/>
            <person name="Li Z."/>
            <person name="Wang D."/>
            <person name="Zhang A."/>
            <person name="Wang J."/>
        </authorList>
    </citation>
    <scope>NUCLEOTIDE SEQUENCE</scope>
</reference>
<gene>
    <name evidence="1" type="ORF">TRIUR3_02738</name>
</gene>
<organism evidence="1">
    <name type="scientific">Triticum urartu</name>
    <name type="common">Red wild einkorn</name>
    <name type="synonym">Crithodium urartu</name>
    <dbReference type="NCBI Taxonomy" id="4572"/>
    <lineage>
        <taxon>Eukaryota</taxon>
        <taxon>Viridiplantae</taxon>
        <taxon>Streptophyta</taxon>
        <taxon>Embryophyta</taxon>
        <taxon>Tracheophyta</taxon>
        <taxon>Spermatophyta</taxon>
        <taxon>Magnoliopsida</taxon>
        <taxon>Liliopsida</taxon>
        <taxon>Poales</taxon>
        <taxon>Poaceae</taxon>
        <taxon>BOP clade</taxon>
        <taxon>Pooideae</taxon>
        <taxon>Triticodae</taxon>
        <taxon>Triticeae</taxon>
        <taxon>Triticinae</taxon>
        <taxon>Triticum</taxon>
    </lineage>
</organism>
<evidence type="ECO:0000313" key="1">
    <source>
        <dbReference type="EMBL" id="EMS58858.1"/>
    </source>
</evidence>